<dbReference type="PANTHER" id="PTHR15454:SF56">
    <property type="entry name" value="PROTEIN PHOSPHATASE 1 REGULATORY SUBUNIT 7-RELATED"/>
    <property type="match status" value="1"/>
</dbReference>
<feature type="compositionally biased region" description="Low complexity" evidence="3">
    <location>
        <begin position="449"/>
        <end position="468"/>
    </location>
</feature>
<dbReference type="SMART" id="SM00369">
    <property type="entry name" value="LRR_TYP"/>
    <property type="match status" value="4"/>
</dbReference>
<dbReference type="STRING" id="109895.A0A507E761"/>
<keyword evidence="5" id="KW-1185">Reference proteome</keyword>
<feature type="compositionally biased region" description="Polar residues" evidence="3">
    <location>
        <begin position="499"/>
        <end position="516"/>
    </location>
</feature>
<reference evidence="4 5" key="1">
    <citation type="journal article" date="2019" name="Sci. Rep.">
        <title>Comparative genomics of chytrid fungi reveal insights into the obligate biotrophic and pathogenic lifestyle of Synchytrium endobioticum.</title>
        <authorList>
            <person name="van de Vossenberg B.T.L.H."/>
            <person name="Warris S."/>
            <person name="Nguyen H.D.T."/>
            <person name="van Gent-Pelzer M.P.E."/>
            <person name="Joly D.L."/>
            <person name="van de Geest H.C."/>
            <person name="Bonants P.J.M."/>
            <person name="Smith D.S."/>
            <person name="Levesque C.A."/>
            <person name="van der Lee T.A.J."/>
        </authorList>
    </citation>
    <scope>NUCLEOTIDE SEQUENCE [LARGE SCALE GENOMIC DNA]</scope>
    <source>
        <strain evidence="4 5">CBS 809.83</strain>
    </source>
</reference>
<dbReference type="PROSITE" id="PS51450">
    <property type="entry name" value="LRR"/>
    <property type="match status" value="5"/>
</dbReference>
<dbReference type="SMART" id="SM00365">
    <property type="entry name" value="LRR_SD22"/>
    <property type="match status" value="7"/>
</dbReference>
<evidence type="ECO:0000256" key="1">
    <source>
        <dbReference type="ARBA" id="ARBA00022614"/>
    </source>
</evidence>
<evidence type="ECO:0000313" key="5">
    <source>
        <dbReference type="Proteomes" id="UP000318582"/>
    </source>
</evidence>
<protein>
    <recommendedName>
        <fullName evidence="6">U2A'/phosphoprotein 32 family A C-terminal domain-containing protein</fullName>
    </recommendedName>
</protein>
<evidence type="ECO:0000313" key="4">
    <source>
        <dbReference type="EMBL" id="TPX59135.1"/>
    </source>
</evidence>
<evidence type="ECO:0000256" key="3">
    <source>
        <dbReference type="SAM" id="MobiDB-lite"/>
    </source>
</evidence>
<organism evidence="4 5">
    <name type="scientific">Powellomyces hirtus</name>
    <dbReference type="NCBI Taxonomy" id="109895"/>
    <lineage>
        <taxon>Eukaryota</taxon>
        <taxon>Fungi</taxon>
        <taxon>Fungi incertae sedis</taxon>
        <taxon>Chytridiomycota</taxon>
        <taxon>Chytridiomycota incertae sedis</taxon>
        <taxon>Chytridiomycetes</taxon>
        <taxon>Spizellomycetales</taxon>
        <taxon>Powellomycetaceae</taxon>
        <taxon>Powellomyces</taxon>
    </lineage>
</organism>
<dbReference type="SUPFAM" id="SSF52058">
    <property type="entry name" value="L domain-like"/>
    <property type="match status" value="1"/>
</dbReference>
<dbReference type="AlphaFoldDB" id="A0A507E761"/>
<sequence>MKLTPNVLVSKNPGTPIAELVSANCSNMEIAHIEDLSVAVNLHKLDLSKNSIKKADALSGLKHNKELTLLNLNGNSLESLEGVEYLEKLLVLNLSHNQVNRISHHVASCQALKALILNHNKIARIENLTKLTQLNTIVLSHNSLTSLEGLGSLINLTKLSAAHNQIRVFPDLRLLPALKELRLNDNKIMSISDNVRFLPALEILDMGNNVMRSIADVASLASLNGLINLNLKGNPLVEKEKGGADTKEGTIDKYRQTVLTLCPTLRVLDNDRFDQKFLERKSKRQELIKKRTWRENVEKAQAYAANPPPPHEKGSFKKRKLDGGSGDEGPEERKSDRKPSVPTTGKPDDGSYKRKRESGPKSHNTNSPKKAEKAGIASKRVKDEGPATSAKKQMITKERDGKKDEERPAKVAASVRREWPQKLKRRDTKAAPPAADEGDSFFLADKPKAQAPGKKSGAGSKGSSAAEPKSTKTGTNPAQAVHSKGKDNGAVTSVPAVIASTQSRGDSQPVASTTSAPVAPVNPARSGVLGVVEVKPKIKKAVTAFDPEVAKTTAPNSEGTGLLVGGWD</sequence>
<dbReference type="InterPro" id="IPR003591">
    <property type="entry name" value="Leu-rich_rpt_typical-subtyp"/>
</dbReference>
<accession>A0A507E761</accession>
<evidence type="ECO:0008006" key="6">
    <source>
        <dbReference type="Google" id="ProtNLM"/>
    </source>
</evidence>
<dbReference type="PANTHER" id="PTHR15454">
    <property type="entry name" value="NISCHARIN RELATED"/>
    <property type="match status" value="1"/>
</dbReference>
<gene>
    <name evidence="4" type="ORF">PhCBS80983_g02667</name>
</gene>
<dbReference type="EMBL" id="QEAQ01000028">
    <property type="protein sequence ID" value="TPX59135.1"/>
    <property type="molecule type" value="Genomic_DNA"/>
</dbReference>
<dbReference type="Gene3D" id="3.80.10.10">
    <property type="entry name" value="Ribonuclease Inhibitor"/>
    <property type="match status" value="2"/>
</dbReference>
<proteinExistence type="predicted"/>
<keyword evidence="2" id="KW-0677">Repeat</keyword>
<feature type="compositionally biased region" description="Basic and acidic residues" evidence="3">
    <location>
        <begin position="346"/>
        <end position="360"/>
    </location>
</feature>
<dbReference type="Pfam" id="PF14580">
    <property type="entry name" value="LRR_9"/>
    <property type="match status" value="1"/>
</dbReference>
<keyword evidence="1" id="KW-0433">Leucine-rich repeat</keyword>
<feature type="region of interest" description="Disordered" evidence="3">
    <location>
        <begin position="300"/>
        <end position="523"/>
    </location>
</feature>
<comment type="caution">
    <text evidence="4">The sequence shown here is derived from an EMBL/GenBank/DDBJ whole genome shotgun (WGS) entry which is preliminary data.</text>
</comment>
<dbReference type="InterPro" id="IPR032675">
    <property type="entry name" value="LRR_dom_sf"/>
</dbReference>
<dbReference type="InterPro" id="IPR001611">
    <property type="entry name" value="Leu-rich_rpt"/>
</dbReference>
<name>A0A507E761_9FUNG</name>
<feature type="compositionally biased region" description="Basic and acidic residues" evidence="3">
    <location>
        <begin position="395"/>
        <end position="421"/>
    </location>
</feature>
<evidence type="ECO:0000256" key="2">
    <source>
        <dbReference type="ARBA" id="ARBA00022737"/>
    </source>
</evidence>
<dbReference type="Proteomes" id="UP000318582">
    <property type="component" value="Unassembled WGS sequence"/>
</dbReference>
<dbReference type="GO" id="GO:0005737">
    <property type="term" value="C:cytoplasm"/>
    <property type="evidence" value="ECO:0007669"/>
    <property type="project" value="TreeGrafter"/>
</dbReference>